<protein>
    <recommendedName>
        <fullName evidence="6">Hemolysin-type calcium-binding region</fullName>
    </recommendedName>
</protein>
<sequence length="742" mass="78998">MVEPKINVDSQWFDLKADPAKLEKAATHWRAMGKKGDDVSDDIHDAANVVLDGKGKEWKGDTRDSFETHKSDLVKSMATTKGKSDDVAGALDGLATLLRNRQGDLDTLKSKLQGRVANVINGNQITFSPKDAKETKGVMDAVAAARTIRDGLDTQMGTHKTALSTAATDWTAISDKWKKYAADNAPDTFKLPPEADNGPQSIKLPDGTVIVNTGTGDEKTKVHTDRDGNVIVTVDGKEFKYPPGTNIAVRGGEGDDDVTIDPSVKSDVTVLGGEGEDTVVDGGGPGSDPSTGSRTVLGGDGKDNIVVNGDNRNVSSGAGDDRVVALGDNNNVSTGDGKDDVRTTGGYSSTGRGDDFVRAGNHDDPLYKDKPVHESTIFGGEGNEEIQGSTKDDKISGGSGEDEIYGHEGNDLISGDGGQDYVDGQDGNDNISGGGDTDTIYGLDGDDTITGGSGKDYLEGAEGNDSVNGGTGEDVVSGGRGDDTLHGDDGNDVIYAGDGKDSVDGGEGNDKLLVQDGDNVASDKVASNGYSVNDTDTVKNVKIVDSSFIKVDGSDEFEDRMRADLNMLSGSENGTKMLANLEDKIDNSRDDYMPGERELVINEFDEDNGEALPGADGFFGHDVNLNINPEYDSGNEKPPSTVLYHELGHAYDYYNDTTDDGRHNDPKDPDYVYEKKYWDLAGPEERVGAKNSERQAAGLPIDHDGDPNTPTKIDPDHPIEYTENGLREEMNWGHRDQYGSPY</sequence>
<dbReference type="InterPro" id="IPR011049">
    <property type="entry name" value="Serralysin-like_metalloprot_C"/>
</dbReference>
<dbReference type="PANTHER" id="PTHR38340">
    <property type="entry name" value="S-LAYER PROTEIN"/>
    <property type="match status" value="1"/>
</dbReference>
<dbReference type="KEGG" id="sna:Snas_0263"/>
<evidence type="ECO:0008006" key="6">
    <source>
        <dbReference type="Google" id="ProtNLM"/>
    </source>
</evidence>
<proteinExistence type="predicted"/>
<accession>D3Q311</accession>
<feature type="region of interest" description="Disordered" evidence="3">
    <location>
        <begin position="684"/>
        <end position="719"/>
    </location>
</feature>
<dbReference type="OrthoDB" id="5952792at2"/>
<evidence type="ECO:0000256" key="2">
    <source>
        <dbReference type="ARBA" id="ARBA00022525"/>
    </source>
</evidence>
<dbReference type="STRING" id="446470.Snas_0263"/>
<dbReference type="Gene3D" id="2.150.10.10">
    <property type="entry name" value="Serralysin-like metalloprotease, C-terminal"/>
    <property type="match status" value="1"/>
</dbReference>
<dbReference type="Pfam" id="PF00353">
    <property type="entry name" value="HemolysinCabind"/>
    <property type="match status" value="4"/>
</dbReference>
<dbReference type="SUPFAM" id="SSF51120">
    <property type="entry name" value="beta-Roll"/>
    <property type="match status" value="2"/>
</dbReference>
<name>D3Q311_STANL</name>
<dbReference type="AlphaFoldDB" id="D3Q311"/>
<feature type="compositionally biased region" description="Low complexity" evidence="3">
    <location>
        <begin position="419"/>
        <end position="430"/>
    </location>
</feature>
<comment type="subcellular location">
    <subcellularLocation>
        <location evidence="1">Secreted</location>
    </subcellularLocation>
</comment>
<evidence type="ECO:0000313" key="4">
    <source>
        <dbReference type="EMBL" id="ADD39981.1"/>
    </source>
</evidence>
<dbReference type="Gene3D" id="2.160.20.160">
    <property type="match status" value="1"/>
</dbReference>
<dbReference type="HOGENOM" id="CLU_457723_0_0_11"/>
<organism evidence="4 5">
    <name type="scientific">Stackebrandtia nassauensis (strain DSM 44728 / CIP 108903 / NRRL B-16338 / NBRC 102104 / LLR-40K-21)</name>
    <dbReference type="NCBI Taxonomy" id="446470"/>
    <lineage>
        <taxon>Bacteria</taxon>
        <taxon>Bacillati</taxon>
        <taxon>Actinomycetota</taxon>
        <taxon>Actinomycetes</taxon>
        <taxon>Glycomycetales</taxon>
        <taxon>Glycomycetaceae</taxon>
        <taxon>Stackebrandtia</taxon>
    </lineage>
</organism>
<evidence type="ECO:0000256" key="3">
    <source>
        <dbReference type="SAM" id="MobiDB-lite"/>
    </source>
</evidence>
<dbReference type="GO" id="GO:0005509">
    <property type="term" value="F:calcium ion binding"/>
    <property type="evidence" value="ECO:0007669"/>
    <property type="project" value="InterPro"/>
</dbReference>
<dbReference type="RefSeq" id="WP_013015552.1">
    <property type="nucleotide sequence ID" value="NC_013947.1"/>
</dbReference>
<keyword evidence="5" id="KW-1185">Reference proteome</keyword>
<feature type="compositionally biased region" description="Basic and acidic residues" evidence="3">
    <location>
        <begin position="684"/>
        <end position="693"/>
    </location>
</feature>
<dbReference type="Proteomes" id="UP000000844">
    <property type="component" value="Chromosome"/>
</dbReference>
<dbReference type="PRINTS" id="PR00313">
    <property type="entry name" value="CABNDNGRPT"/>
</dbReference>
<dbReference type="Pfam" id="PF14891">
    <property type="entry name" value="Peptidase_M91"/>
    <property type="match status" value="1"/>
</dbReference>
<reference evidence="4 5" key="1">
    <citation type="journal article" date="2009" name="Stand. Genomic Sci.">
        <title>Complete genome sequence of Stackebrandtia nassauensis type strain (LLR-40K-21).</title>
        <authorList>
            <person name="Munk C."/>
            <person name="Lapidus A."/>
            <person name="Copeland A."/>
            <person name="Jando M."/>
            <person name="Mayilraj S."/>
            <person name="Glavina Del Rio T."/>
            <person name="Nolan M."/>
            <person name="Chen F."/>
            <person name="Lucas S."/>
            <person name="Tice H."/>
            <person name="Cheng J.F."/>
            <person name="Han C."/>
            <person name="Detter J.C."/>
            <person name="Bruce D."/>
            <person name="Goodwin L."/>
            <person name="Chain P."/>
            <person name="Pitluck S."/>
            <person name="Goker M."/>
            <person name="Ovchinikova G."/>
            <person name="Pati A."/>
            <person name="Ivanova N."/>
            <person name="Mavromatis K."/>
            <person name="Chen A."/>
            <person name="Palaniappan K."/>
            <person name="Land M."/>
            <person name="Hauser L."/>
            <person name="Chang Y.J."/>
            <person name="Jeffries C.D."/>
            <person name="Bristow J."/>
            <person name="Eisen J.A."/>
            <person name="Markowitz V."/>
            <person name="Hugenholtz P."/>
            <person name="Kyrpides N.C."/>
            <person name="Klenk H.P."/>
        </authorList>
    </citation>
    <scope>NUCLEOTIDE SEQUENCE [LARGE SCALE GENOMIC DNA]</scope>
    <source>
        <strain evidence="5">DSM 44728 / CIP 108903 / NRRL B-16338 / NBRC 102104 / LLR-40K-21</strain>
    </source>
</reference>
<dbReference type="InterPro" id="IPR028208">
    <property type="entry name" value="Effector_pro_NleD-like"/>
</dbReference>
<evidence type="ECO:0000256" key="1">
    <source>
        <dbReference type="ARBA" id="ARBA00004613"/>
    </source>
</evidence>
<dbReference type="EMBL" id="CP001778">
    <property type="protein sequence ID" value="ADD39981.1"/>
    <property type="molecule type" value="Genomic_DNA"/>
</dbReference>
<evidence type="ECO:0000313" key="5">
    <source>
        <dbReference type="Proteomes" id="UP000000844"/>
    </source>
</evidence>
<dbReference type="GO" id="GO:0005576">
    <property type="term" value="C:extracellular region"/>
    <property type="evidence" value="ECO:0007669"/>
    <property type="project" value="UniProtKB-SubCell"/>
</dbReference>
<dbReference type="InterPro" id="IPR050557">
    <property type="entry name" value="RTX_toxin/Mannuronan_C5-epim"/>
</dbReference>
<feature type="compositionally biased region" description="Basic and acidic residues" evidence="3">
    <location>
        <begin position="480"/>
        <end position="489"/>
    </location>
</feature>
<gene>
    <name evidence="4" type="ordered locus">Snas_0263</name>
</gene>
<feature type="compositionally biased region" description="Basic and acidic residues" evidence="3">
    <location>
        <begin position="352"/>
        <end position="373"/>
    </location>
</feature>
<keyword evidence="2" id="KW-0964">Secreted</keyword>
<dbReference type="PANTHER" id="PTHR38340:SF1">
    <property type="entry name" value="S-LAYER PROTEIN"/>
    <property type="match status" value="1"/>
</dbReference>
<dbReference type="InterPro" id="IPR001343">
    <property type="entry name" value="Hemolysn_Ca-bd"/>
</dbReference>
<dbReference type="eggNOG" id="COG2931">
    <property type="taxonomic scope" value="Bacteria"/>
</dbReference>
<feature type="region of interest" description="Disordered" evidence="3">
    <location>
        <begin position="273"/>
        <end position="508"/>
    </location>
</feature>